<comment type="caution">
    <text evidence="1">The sequence shown here is derived from an EMBL/GenBank/DDBJ whole genome shotgun (WGS) entry which is preliminary data.</text>
</comment>
<dbReference type="RefSeq" id="WP_143895491.1">
    <property type="nucleotide sequence ID" value="NZ_VJND01000009.1"/>
</dbReference>
<reference evidence="1 2" key="1">
    <citation type="submission" date="2019-07" db="EMBL/GenBank/DDBJ databases">
        <title>Tepidimonas sediminis YIM 72259 draft genome.</title>
        <authorList>
            <person name="Da Costa M.S."/>
            <person name="Froufe H.J.C."/>
            <person name="Egas C."/>
            <person name="Albuquerque L."/>
        </authorList>
    </citation>
    <scope>NUCLEOTIDE SEQUENCE [LARGE SCALE GENOMIC DNA]</scope>
    <source>
        <strain evidence="1 2">YIM 72259</strain>
    </source>
</reference>
<evidence type="ECO:0000313" key="1">
    <source>
        <dbReference type="EMBL" id="TSE25051.1"/>
    </source>
</evidence>
<dbReference type="AlphaFoldDB" id="A0A554WNA2"/>
<dbReference type="OrthoDB" id="9154592at2"/>
<dbReference type="Proteomes" id="UP000320225">
    <property type="component" value="Unassembled WGS sequence"/>
</dbReference>
<name>A0A554WNA2_9BURK</name>
<organism evidence="1 2">
    <name type="scientific">Tepidimonas sediminis</name>
    <dbReference type="NCBI Taxonomy" id="2588941"/>
    <lineage>
        <taxon>Bacteria</taxon>
        <taxon>Pseudomonadati</taxon>
        <taxon>Pseudomonadota</taxon>
        <taxon>Betaproteobacteria</taxon>
        <taxon>Burkholderiales</taxon>
        <taxon>Tepidimonas</taxon>
    </lineage>
</organism>
<protein>
    <submittedName>
        <fullName evidence="1">Uncharacterized protein</fullName>
    </submittedName>
</protein>
<evidence type="ECO:0000313" key="2">
    <source>
        <dbReference type="Proteomes" id="UP000320225"/>
    </source>
</evidence>
<proteinExistence type="predicted"/>
<accession>A0A554WNA2</accession>
<sequence length="78" mass="9204">MDIRIEERRQHHRVRAVFDQAFELCRPLLDPRQGIGGHSFAHQVPLRVREHFPDLTQEEVMVLTVALRAAWTRRHGRG</sequence>
<keyword evidence="2" id="KW-1185">Reference proteome</keyword>
<dbReference type="EMBL" id="VJND01000009">
    <property type="protein sequence ID" value="TSE25051.1"/>
    <property type="molecule type" value="Genomic_DNA"/>
</dbReference>
<gene>
    <name evidence="1" type="ORF">Tsedi_01621</name>
</gene>